<dbReference type="InterPro" id="IPR003173">
    <property type="entry name" value="PC4_C"/>
</dbReference>
<dbReference type="SUPFAM" id="SSF54447">
    <property type="entry name" value="ssDNA-binding transcriptional regulator domain"/>
    <property type="match status" value="1"/>
</dbReference>
<dbReference type="GO" id="GO:0005634">
    <property type="term" value="C:nucleus"/>
    <property type="evidence" value="ECO:0007669"/>
    <property type="project" value="UniProtKB-SubCell"/>
</dbReference>
<dbReference type="RefSeq" id="XP_033380278.1">
    <property type="nucleotide sequence ID" value="XM_033525310.1"/>
</dbReference>
<keyword evidence="10" id="KW-1185">Reference proteome</keyword>
<dbReference type="InterPro" id="IPR009044">
    <property type="entry name" value="ssDNA-bd_transcriptional_reg"/>
</dbReference>
<evidence type="ECO:0000256" key="1">
    <source>
        <dbReference type="ARBA" id="ARBA00004123"/>
    </source>
</evidence>
<reference evidence="9" key="1">
    <citation type="journal article" date="2020" name="Stud. Mycol.">
        <title>101 Dothideomycetes genomes: a test case for predicting lifestyles and emergence of pathogens.</title>
        <authorList>
            <person name="Haridas S."/>
            <person name="Albert R."/>
            <person name="Binder M."/>
            <person name="Bloem J."/>
            <person name="Labutti K."/>
            <person name="Salamov A."/>
            <person name="Andreopoulos B."/>
            <person name="Baker S."/>
            <person name="Barry K."/>
            <person name="Bills G."/>
            <person name="Bluhm B."/>
            <person name="Cannon C."/>
            <person name="Castanera R."/>
            <person name="Culley D."/>
            <person name="Daum C."/>
            <person name="Ezra D."/>
            <person name="Gonzalez J."/>
            <person name="Henrissat B."/>
            <person name="Kuo A."/>
            <person name="Liang C."/>
            <person name="Lipzen A."/>
            <person name="Lutzoni F."/>
            <person name="Magnuson J."/>
            <person name="Mondo S."/>
            <person name="Nolan M."/>
            <person name="Ohm R."/>
            <person name="Pangilinan J."/>
            <person name="Park H.-J."/>
            <person name="Ramirez L."/>
            <person name="Alfaro M."/>
            <person name="Sun H."/>
            <person name="Tritt A."/>
            <person name="Yoshinaga Y."/>
            <person name="Zwiers L.-H."/>
            <person name="Turgeon B."/>
            <person name="Goodwin S."/>
            <person name="Spatafora J."/>
            <person name="Crous P."/>
            <person name="Grigoriev I."/>
        </authorList>
    </citation>
    <scope>NUCLEOTIDE SEQUENCE</scope>
    <source>
        <strain evidence="9">CBS 175.79</strain>
    </source>
</reference>
<feature type="compositionally biased region" description="Gly residues" evidence="7">
    <location>
        <begin position="10"/>
        <end position="19"/>
    </location>
</feature>
<dbReference type="GO" id="GO:0003677">
    <property type="term" value="F:DNA binding"/>
    <property type="evidence" value="ECO:0007669"/>
    <property type="project" value="UniProtKB-KW"/>
</dbReference>
<comment type="similarity">
    <text evidence="2">Belongs to the transcriptional coactivator PC4 family.</text>
</comment>
<dbReference type="Proteomes" id="UP000799778">
    <property type="component" value="Unassembled WGS sequence"/>
</dbReference>
<evidence type="ECO:0000256" key="3">
    <source>
        <dbReference type="ARBA" id="ARBA00023015"/>
    </source>
</evidence>
<dbReference type="PANTHER" id="PTHR13215">
    <property type="entry name" value="RNA POLYMERASE II TRANSCRIPTIONAL COACTIVATOR"/>
    <property type="match status" value="1"/>
</dbReference>
<evidence type="ECO:0000256" key="2">
    <source>
        <dbReference type="ARBA" id="ARBA00009001"/>
    </source>
</evidence>
<evidence type="ECO:0000256" key="4">
    <source>
        <dbReference type="ARBA" id="ARBA00023125"/>
    </source>
</evidence>
<feature type="region of interest" description="Disordered" evidence="7">
    <location>
        <begin position="1"/>
        <end position="69"/>
    </location>
</feature>
<evidence type="ECO:0000313" key="10">
    <source>
        <dbReference type="Proteomes" id="UP000799778"/>
    </source>
</evidence>
<dbReference type="GO" id="GO:0060261">
    <property type="term" value="P:positive regulation of transcription initiation by RNA polymerase II"/>
    <property type="evidence" value="ECO:0007669"/>
    <property type="project" value="InterPro"/>
</dbReference>
<dbReference type="AlphaFoldDB" id="A0A6A5XGF2"/>
<dbReference type="InterPro" id="IPR045125">
    <property type="entry name" value="Sub1/Tcp4-like"/>
</dbReference>
<keyword evidence="3" id="KW-0805">Transcription regulation</keyword>
<dbReference type="GO" id="GO:0003713">
    <property type="term" value="F:transcription coactivator activity"/>
    <property type="evidence" value="ECO:0007669"/>
    <property type="project" value="InterPro"/>
</dbReference>
<evidence type="ECO:0000256" key="6">
    <source>
        <dbReference type="ARBA" id="ARBA00023242"/>
    </source>
</evidence>
<comment type="subcellular location">
    <subcellularLocation>
        <location evidence="1">Nucleus</location>
    </subcellularLocation>
</comment>
<accession>A0A6A5XGF2</accession>
<evidence type="ECO:0000256" key="7">
    <source>
        <dbReference type="SAM" id="MobiDB-lite"/>
    </source>
</evidence>
<name>A0A6A5XGF2_9PLEO</name>
<organism evidence="9 10">
    <name type="scientific">Aaosphaeria arxii CBS 175.79</name>
    <dbReference type="NCBI Taxonomy" id="1450172"/>
    <lineage>
        <taxon>Eukaryota</taxon>
        <taxon>Fungi</taxon>
        <taxon>Dikarya</taxon>
        <taxon>Ascomycota</taxon>
        <taxon>Pezizomycotina</taxon>
        <taxon>Dothideomycetes</taxon>
        <taxon>Pleosporomycetidae</taxon>
        <taxon>Pleosporales</taxon>
        <taxon>Pleosporales incertae sedis</taxon>
        <taxon>Aaosphaeria</taxon>
    </lineage>
</organism>
<gene>
    <name evidence="9" type="ORF">BU24DRAFT_396607</name>
</gene>
<evidence type="ECO:0000259" key="8">
    <source>
        <dbReference type="Pfam" id="PF02229"/>
    </source>
</evidence>
<protein>
    <recommendedName>
        <fullName evidence="8">Transcriptional coactivator p15 (PC4) C-terminal domain-containing protein</fullName>
    </recommendedName>
</protein>
<feature type="domain" description="Transcriptional coactivator p15 (PC4) C-terminal" evidence="8">
    <location>
        <begin position="75"/>
        <end position="124"/>
    </location>
</feature>
<feature type="region of interest" description="Disordered" evidence="7">
    <location>
        <begin position="139"/>
        <end position="169"/>
    </location>
</feature>
<dbReference type="GeneID" id="54282707"/>
<dbReference type="OrthoDB" id="2505440at2759"/>
<keyword evidence="5" id="KW-0804">Transcription</keyword>
<keyword evidence="6" id="KW-0539">Nucleus</keyword>
<sequence length="169" mass="18388">MSGRFKSRGGRGGTRGGGFKSARTFSKKRASPEDSDNEDAVPASKKSKGDEESEPLVPTLQKDGNGDSYVALKSNEMRRVTVSNFKGSTLVQIRDYFKGDGDQVLPGKKGIALTLDQYNVLVQALPLIESVLKDMGQETVRPDFDGSVEPATNEAGKEEVTEQEEEEEK</sequence>
<evidence type="ECO:0000313" key="9">
    <source>
        <dbReference type="EMBL" id="KAF2011939.1"/>
    </source>
</evidence>
<proteinExistence type="inferred from homology"/>
<evidence type="ECO:0000256" key="5">
    <source>
        <dbReference type="ARBA" id="ARBA00023163"/>
    </source>
</evidence>
<dbReference type="Pfam" id="PF02229">
    <property type="entry name" value="PC4"/>
    <property type="match status" value="1"/>
</dbReference>
<dbReference type="Gene3D" id="2.30.31.10">
    <property type="entry name" value="Transcriptional Coactivator Pc4, Chain A"/>
    <property type="match status" value="1"/>
</dbReference>
<keyword evidence="4" id="KW-0238">DNA-binding</keyword>
<dbReference type="EMBL" id="ML978073">
    <property type="protein sequence ID" value="KAF2011939.1"/>
    <property type="molecule type" value="Genomic_DNA"/>
</dbReference>